<dbReference type="Gene3D" id="3.40.710.10">
    <property type="entry name" value="DD-peptidase/beta-lactamase superfamily"/>
    <property type="match status" value="1"/>
</dbReference>
<dbReference type="SUPFAM" id="SSF56601">
    <property type="entry name" value="beta-lactamase/transpeptidase-like"/>
    <property type="match status" value="1"/>
</dbReference>
<dbReference type="Gene3D" id="3.90.1310.10">
    <property type="entry name" value="Penicillin-binding protein 2a (Domain 2)"/>
    <property type="match status" value="1"/>
</dbReference>
<dbReference type="InterPro" id="IPR001460">
    <property type="entry name" value="PCN-bd_Tpept"/>
</dbReference>
<dbReference type="PANTHER" id="PTHR30627">
    <property type="entry name" value="PEPTIDOGLYCAN D,D-TRANSPEPTIDASE"/>
    <property type="match status" value="1"/>
</dbReference>
<name>A0A1F6WQ07_9BACT</name>
<dbReference type="InterPro" id="IPR050515">
    <property type="entry name" value="Beta-lactam/transpept"/>
</dbReference>
<evidence type="ECO:0000256" key="2">
    <source>
        <dbReference type="ARBA" id="ARBA00023136"/>
    </source>
</evidence>
<comment type="caution">
    <text evidence="5">The sequence shown here is derived from an EMBL/GenBank/DDBJ whole genome shotgun (WGS) entry which is preliminary data.</text>
</comment>
<protein>
    <recommendedName>
        <fullName evidence="7">Penicillin-binding protein transpeptidase domain-containing protein</fullName>
    </recommendedName>
</protein>
<dbReference type="InterPro" id="IPR036138">
    <property type="entry name" value="PBP_dimer_sf"/>
</dbReference>
<evidence type="ECO:0000313" key="5">
    <source>
        <dbReference type="EMBL" id="OGI83969.1"/>
    </source>
</evidence>
<dbReference type="PANTHER" id="PTHR30627:SF1">
    <property type="entry name" value="PEPTIDOGLYCAN D,D-TRANSPEPTIDASE FTSI"/>
    <property type="match status" value="1"/>
</dbReference>
<dbReference type="GO" id="GO:0071555">
    <property type="term" value="P:cell wall organization"/>
    <property type="evidence" value="ECO:0007669"/>
    <property type="project" value="TreeGrafter"/>
</dbReference>
<proteinExistence type="predicted"/>
<dbReference type="Pfam" id="PF00905">
    <property type="entry name" value="Transpeptidase"/>
    <property type="match status" value="1"/>
</dbReference>
<evidence type="ECO:0000256" key="1">
    <source>
        <dbReference type="ARBA" id="ARBA00004370"/>
    </source>
</evidence>
<accession>A0A1F6WQ07</accession>
<dbReference type="STRING" id="1801764.A2903_00900"/>
<dbReference type="Proteomes" id="UP000178184">
    <property type="component" value="Unassembled WGS sequence"/>
</dbReference>
<comment type="subcellular location">
    <subcellularLocation>
        <location evidence="1">Membrane</location>
    </subcellularLocation>
</comment>
<dbReference type="AlphaFoldDB" id="A0A1F6WQ07"/>
<dbReference type="Pfam" id="PF03717">
    <property type="entry name" value="PBP_dimer"/>
    <property type="match status" value="1"/>
</dbReference>
<organism evidence="5 6">
    <name type="scientific">Candidatus Nomurabacteria bacterium RIFCSPLOWO2_01_FULL_33_17</name>
    <dbReference type="NCBI Taxonomy" id="1801764"/>
    <lineage>
        <taxon>Bacteria</taxon>
        <taxon>Candidatus Nomuraibacteriota</taxon>
    </lineage>
</organism>
<dbReference type="SUPFAM" id="SSF56519">
    <property type="entry name" value="Penicillin binding protein dimerisation domain"/>
    <property type="match status" value="1"/>
</dbReference>
<dbReference type="GO" id="GO:0005886">
    <property type="term" value="C:plasma membrane"/>
    <property type="evidence" value="ECO:0007669"/>
    <property type="project" value="TreeGrafter"/>
</dbReference>
<reference evidence="5 6" key="1">
    <citation type="journal article" date="2016" name="Nat. Commun.">
        <title>Thousands of microbial genomes shed light on interconnected biogeochemical processes in an aquifer system.</title>
        <authorList>
            <person name="Anantharaman K."/>
            <person name="Brown C.T."/>
            <person name="Hug L.A."/>
            <person name="Sharon I."/>
            <person name="Castelle C.J."/>
            <person name="Probst A.J."/>
            <person name="Thomas B.C."/>
            <person name="Singh A."/>
            <person name="Wilkins M.J."/>
            <person name="Karaoz U."/>
            <person name="Brodie E.L."/>
            <person name="Williams K.H."/>
            <person name="Hubbard S.S."/>
            <person name="Banfield J.F."/>
        </authorList>
    </citation>
    <scope>NUCLEOTIDE SEQUENCE [LARGE SCALE GENOMIC DNA]</scope>
</reference>
<evidence type="ECO:0000259" key="3">
    <source>
        <dbReference type="Pfam" id="PF00905"/>
    </source>
</evidence>
<evidence type="ECO:0008006" key="7">
    <source>
        <dbReference type="Google" id="ProtNLM"/>
    </source>
</evidence>
<feature type="domain" description="Penicillin-binding protein transpeptidase" evidence="3">
    <location>
        <begin position="231"/>
        <end position="535"/>
    </location>
</feature>
<evidence type="ECO:0000259" key="4">
    <source>
        <dbReference type="Pfam" id="PF03717"/>
    </source>
</evidence>
<keyword evidence="2" id="KW-0472">Membrane</keyword>
<feature type="domain" description="Penicillin-binding protein dimerisation" evidence="4">
    <location>
        <begin position="40"/>
        <end position="172"/>
    </location>
</feature>
<dbReference type="InterPro" id="IPR012338">
    <property type="entry name" value="Beta-lactam/transpept-like"/>
</dbReference>
<dbReference type="EMBL" id="MFUO01000014">
    <property type="protein sequence ID" value="OGI83969.1"/>
    <property type="molecule type" value="Genomic_DNA"/>
</dbReference>
<dbReference type="GO" id="GO:0008658">
    <property type="term" value="F:penicillin binding"/>
    <property type="evidence" value="ECO:0007669"/>
    <property type="project" value="InterPro"/>
</dbReference>
<dbReference type="InterPro" id="IPR005311">
    <property type="entry name" value="PBP_dimer"/>
</dbReference>
<sequence>MIILFVAIIIRLFYIQVIDSAYYKELGIGQYIATHSENEQRGSIYFSRQDGTLISAATMSNGYILAITPKLIKETDLVYKKISDIYPIDHDIFYEKVLKKDDPYEEIAHRIPKDIALKIQDLKISGITIARESWRNYPGGSRAAHVLGLVAYSGEYEEGVYGLERLFEKELVNSNEHTSVNPFAAVFRNLGNDTNSRHDIVTTIEPEIQIALEKTISDVQVMYESEGVGGIVINPKTGEILAMAYTPSFDPNFPSQATEESVFLNPAVSKVYEFGSIIKPLVVSAALDTDSINQETKFNDEGFIKVGVETIHNFDNKGRGVVTIKEILGQSLNTGMVMIMQKLGQKNMRLYFKKFGLRDKIGIDLPSEINSLTSNLDSNREIEFAAASFGQGFAVTPVQVVRAFSSLANGGVPANPHVVKEIRTQDGVIIKSFEPTFLDSALKPETAKEISIVLTHVVDMSLQNGTLAFPHHSVAAKTGTAQMVGPDGKYSDDRYLHSMFAYIPASDPKYLVFLYNVYPKGVEYASASLSKPLFSYLQFLISYGTIKPDR</sequence>
<gene>
    <name evidence="5" type="ORF">A2903_00900</name>
</gene>
<evidence type="ECO:0000313" key="6">
    <source>
        <dbReference type="Proteomes" id="UP000178184"/>
    </source>
</evidence>